<dbReference type="CDD" id="cd06225">
    <property type="entry name" value="HAMP"/>
    <property type="match status" value="1"/>
</dbReference>
<dbReference type="GO" id="GO:0007165">
    <property type="term" value="P:signal transduction"/>
    <property type="evidence" value="ECO:0007669"/>
    <property type="project" value="UniProtKB-KW"/>
</dbReference>
<feature type="domain" description="HAMP" evidence="6">
    <location>
        <begin position="292"/>
        <end position="345"/>
    </location>
</feature>
<evidence type="ECO:0000259" key="6">
    <source>
        <dbReference type="PROSITE" id="PS50885"/>
    </source>
</evidence>
<feature type="domain" description="Methyl-accepting transducer" evidence="5">
    <location>
        <begin position="413"/>
        <end position="663"/>
    </location>
</feature>
<dbReference type="SMART" id="SM00283">
    <property type="entry name" value="MA"/>
    <property type="match status" value="1"/>
</dbReference>
<keyword evidence="1 3" id="KW-0807">Transducer</keyword>
<feature type="region of interest" description="Disordered" evidence="4">
    <location>
        <begin position="870"/>
        <end position="909"/>
    </location>
</feature>
<sequence length="909" mass="98559">MSLRLKIILLASLQLVVVIFLQGMLSNAKVTDIISANVDEQLYGHTRSVANHLEERISRTEADLAVMQAHKDLENTFTLLLFEDMDGVTEALSNLELFLKRIAIAKPEYQSIQLTTSEGRSLLQMEAGQRVEQFSKQDSQGALEAFKQSGNRPYHRYTTDAAGQKQLLTAVPLMVEGNLDGILWLRQPMDALLNTILQELTGNGFSALIKNRQGHVIAQTSTTDRVSQGLQQGQLEGWIILSRGFSNDQWQLVLGKRSADALAVLHELTQSNIIMGAILVSLTILASIYVVGRLTRRIQAITRALHELRNGQLTHRVPENGCGDELSHVASGVNAMAEHLEQTVRGIVLQSLSVSTVVKELRGVSIQLTEDSTGAKKWSEYVVKENAALDQTVYSQKQALDKAEAQVNRSTEIAHSLSNTINRIAENAAQASGNATTVAAAAEQMAANVEGVNRNLDRVGESVSSVSLAVGDVRSSLGQVTARCQQASDESHQAELSVQENQQDVQLLITAGQQIGKIVSMINQIADQTNMLALNASIEAAGAGEAGKGFAVVANEVKELAAETGKATATISTQVEDIQRISTRVQQAFQNISQRVAAINHSNAAIAEAVEEQDQTVGTILASMQDVSTAAHEVTQNASELRTAADEVAQAASLAAANAEGIAQDATDISAGSDEVATASSATRDLTEQVRHSAEEIFIASIEVQKQGLRLVETIEHVAGSNHHNNGLTDVIEEISDTLNSSVHHLDVGSHAFDVGAVKQAHLAWLGKLEAVVRQRQALRPEEVASGRECAFGQWYYAEGQEKLGHLESFVAVEHKHLHIHEIAREVVQLVQESDQASAIRMMDQFNQTRQELFTALDALFLDTLANQPQRQQHAQPVKTSQEVAQTPAHSRTQTSANMDHLVPAYQTS</sequence>
<proteinExistence type="inferred from homology"/>
<evidence type="ECO:0000256" key="4">
    <source>
        <dbReference type="SAM" id="MobiDB-lite"/>
    </source>
</evidence>
<dbReference type="InterPro" id="IPR004089">
    <property type="entry name" value="MCPsignal_dom"/>
</dbReference>
<protein>
    <submittedName>
        <fullName evidence="7">Putative methyl-accepting chemotaxis sensory transducer</fullName>
    </submittedName>
</protein>
<dbReference type="PROSITE" id="PS50111">
    <property type="entry name" value="CHEMOTAXIS_TRANSDUC_2"/>
    <property type="match status" value="1"/>
</dbReference>
<accession>A0A1S7LM47</accession>
<evidence type="ECO:0000313" key="7">
    <source>
        <dbReference type="EMBL" id="CRH08002.1"/>
    </source>
</evidence>
<feature type="compositionally biased region" description="Polar residues" evidence="4">
    <location>
        <begin position="870"/>
        <end position="898"/>
    </location>
</feature>
<dbReference type="PANTHER" id="PTHR32089">
    <property type="entry name" value="METHYL-ACCEPTING CHEMOTAXIS PROTEIN MCPB"/>
    <property type="match status" value="1"/>
</dbReference>
<name>A0A1S7LM47_MAGMO</name>
<dbReference type="Pfam" id="PF00672">
    <property type="entry name" value="HAMP"/>
    <property type="match status" value="1"/>
</dbReference>
<dbReference type="SMART" id="SM00304">
    <property type="entry name" value="HAMP"/>
    <property type="match status" value="1"/>
</dbReference>
<dbReference type="InterPro" id="IPR003660">
    <property type="entry name" value="HAMP_dom"/>
</dbReference>
<evidence type="ECO:0000256" key="3">
    <source>
        <dbReference type="PROSITE-ProRule" id="PRU00284"/>
    </source>
</evidence>
<dbReference type="GO" id="GO:0016020">
    <property type="term" value="C:membrane"/>
    <property type="evidence" value="ECO:0007669"/>
    <property type="project" value="InterPro"/>
</dbReference>
<dbReference type="Gene3D" id="1.10.287.950">
    <property type="entry name" value="Methyl-accepting chemotaxis protein"/>
    <property type="match status" value="1"/>
</dbReference>
<dbReference type="Pfam" id="PF00015">
    <property type="entry name" value="MCPsignal"/>
    <property type="match status" value="1"/>
</dbReference>
<dbReference type="AlphaFoldDB" id="A0A1S7LM47"/>
<reference evidence="7" key="1">
    <citation type="submission" date="2015-04" db="EMBL/GenBank/DDBJ databases">
        <authorList>
            <person name="Syromyatnikov M.Y."/>
            <person name="Popov V.N."/>
        </authorList>
    </citation>
    <scope>NUCLEOTIDE SEQUENCE</scope>
    <source>
        <strain evidence="7">MO-1</strain>
    </source>
</reference>
<dbReference type="SUPFAM" id="SSF58104">
    <property type="entry name" value="Methyl-accepting chemotaxis protein (MCP) signaling domain"/>
    <property type="match status" value="1"/>
</dbReference>
<dbReference type="Gene3D" id="1.20.120.30">
    <property type="entry name" value="Aspartate receptor, ligand-binding domain"/>
    <property type="match status" value="1"/>
</dbReference>
<dbReference type="InterPro" id="IPR025991">
    <property type="entry name" value="Chemoreceptor_zinc-bind_dom"/>
</dbReference>
<dbReference type="Pfam" id="PF13682">
    <property type="entry name" value="CZB"/>
    <property type="match status" value="1"/>
</dbReference>
<dbReference type="PROSITE" id="PS50885">
    <property type="entry name" value="HAMP"/>
    <property type="match status" value="1"/>
</dbReference>
<dbReference type="Gene3D" id="6.10.340.10">
    <property type="match status" value="1"/>
</dbReference>
<gene>
    <name evidence="7" type="ORF">MAGMO_3874</name>
</gene>
<comment type="similarity">
    <text evidence="2">Belongs to the methyl-accepting chemotaxis (MCP) protein family.</text>
</comment>
<evidence type="ECO:0000256" key="1">
    <source>
        <dbReference type="ARBA" id="ARBA00023224"/>
    </source>
</evidence>
<organism evidence="7">
    <name type="scientific">Magnetococcus massalia (strain MO-1)</name>
    <dbReference type="NCBI Taxonomy" id="451514"/>
    <lineage>
        <taxon>Bacteria</taxon>
        <taxon>Pseudomonadati</taxon>
        <taxon>Pseudomonadota</taxon>
        <taxon>Magnetococcia</taxon>
        <taxon>Magnetococcales</taxon>
        <taxon>Magnetococcaceae</taxon>
        <taxon>Magnetococcus</taxon>
    </lineage>
</organism>
<dbReference type="PANTHER" id="PTHR32089:SF112">
    <property type="entry name" value="LYSOZYME-LIKE PROTEIN-RELATED"/>
    <property type="match status" value="1"/>
</dbReference>
<evidence type="ECO:0000259" key="5">
    <source>
        <dbReference type="PROSITE" id="PS50111"/>
    </source>
</evidence>
<dbReference type="EMBL" id="LO017727">
    <property type="protein sequence ID" value="CRH08002.1"/>
    <property type="molecule type" value="Genomic_DNA"/>
</dbReference>
<evidence type="ECO:0000256" key="2">
    <source>
        <dbReference type="ARBA" id="ARBA00029447"/>
    </source>
</evidence>